<feature type="region of interest" description="Disordered" evidence="1">
    <location>
        <begin position="42"/>
        <end position="92"/>
    </location>
</feature>
<evidence type="ECO:0000256" key="1">
    <source>
        <dbReference type="SAM" id="MobiDB-lite"/>
    </source>
</evidence>
<feature type="compositionally biased region" description="Polar residues" evidence="1">
    <location>
        <begin position="44"/>
        <end position="53"/>
    </location>
</feature>
<organism evidence="2 3">
    <name type="scientific">Lupinus luteus</name>
    <name type="common">European yellow lupine</name>
    <dbReference type="NCBI Taxonomy" id="3873"/>
    <lineage>
        <taxon>Eukaryota</taxon>
        <taxon>Viridiplantae</taxon>
        <taxon>Streptophyta</taxon>
        <taxon>Embryophyta</taxon>
        <taxon>Tracheophyta</taxon>
        <taxon>Spermatophyta</taxon>
        <taxon>Magnoliopsida</taxon>
        <taxon>eudicotyledons</taxon>
        <taxon>Gunneridae</taxon>
        <taxon>Pentapetalae</taxon>
        <taxon>rosids</taxon>
        <taxon>fabids</taxon>
        <taxon>Fabales</taxon>
        <taxon>Fabaceae</taxon>
        <taxon>Papilionoideae</taxon>
        <taxon>50 kb inversion clade</taxon>
        <taxon>genistoids sensu lato</taxon>
        <taxon>core genistoids</taxon>
        <taxon>Genisteae</taxon>
        <taxon>Lupinus</taxon>
    </lineage>
</organism>
<reference evidence="2 3" key="1">
    <citation type="submission" date="2024-03" db="EMBL/GenBank/DDBJ databases">
        <authorList>
            <person name="Martinez-Hernandez J."/>
        </authorList>
    </citation>
    <scope>NUCLEOTIDE SEQUENCE [LARGE SCALE GENOMIC DNA]</scope>
</reference>
<evidence type="ECO:0000313" key="3">
    <source>
        <dbReference type="Proteomes" id="UP001497480"/>
    </source>
</evidence>
<dbReference type="AlphaFoldDB" id="A0AAV1VXJ6"/>
<accession>A0AAV1VXJ6</accession>
<proteinExistence type="predicted"/>
<comment type="caution">
    <text evidence="2">The sequence shown here is derived from an EMBL/GenBank/DDBJ whole genome shotgun (WGS) entry which is preliminary data.</text>
</comment>
<protein>
    <submittedName>
        <fullName evidence="2">Uncharacterized protein</fullName>
    </submittedName>
</protein>
<gene>
    <name evidence="2" type="ORF">LLUT_LOCUS2798</name>
</gene>
<name>A0AAV1VXJ6_LUPLU</name>
<dbReference type="EMBL" id="CAXHTB010000002">
    <property type="protein sequence ID" value="CAL0301738.1"/>
    <property type="molecule type" value="Genomic_DNA"/>
</dbReference>
<keyword evidence="3" id="KW-1185">Reference proteome</keyword>
<dbReference type="Proteomes" id="UP001497480">
    <property type="component" value="Unassembled WGS sequence"/>
</dbReference>
<sequence>MDRLDVGRVLLAVPTNKKVDVIQKVWIGDVLYNIRLTEDGLAPSQETSRSRNLSGWKEEGTDSVGSDDSEWWPNNNLDGMKGSVEKVEDDDV</sequence>
<evidence type="ECO:0000313" key="2">
    <source>
        <dbReference type="EMBL" id="CAL0301738.1"/>
    </source>
</evidence>